<feature type="non-terminal residue" evidence="2">
    <location>
        <position position="44"/>
    </location>
</feature>
<evidence type="ECO:0000256" key="1">
    <source>
        <dbReference type="SAM" id="MobiDB-lite"/>
    </source>
</evidence>
<gene>
    <name evidence="2" type="ORF">AVDCRST_MAG18-1182</name>
</gene>
<accession>A0A6J4V1J6</accession>
<organism evidence="2">
    <name type="scientific">uncultured Thermomicrobiales bacterium</name>
    <dbReference type="NCBI Taxonomy" id="1645740"/>
    <lineage>
        <taxon>Bacteria</taxon>
        <taxon>Pseudomonadati</taxon>
        <taxon>Thermomicrobiota</taxon>
        <taxon>Thermomicrobia</taxon>
        <taxon>Thermomicrobiales</taxon>
        <taxon>environmental samples</taxon>
    </lineage>
</organism>
<proteinExistence type="predicted"/>
<name>A0A6J4V1J6_9BACT</name>
<dbReference type="EMBL" id="CADCWN010000091">
    <property type="protein sequence ID" value="CAA9562252.1"/>
    <property type="molecule type" value="Genomic_DNA"/>
</dbReference>
<dbReference type="AlphaFoldDB" id="A0A6J4V1J6"/>
<protein>
    <submittedName>
        <fullName evidence="2">Luciferase-like</fullName>
    </submittedName>
</protein>
<evidence type="ECO:0000313" key="2">
    <source>
        <dbReference type="EMBL" id="CAA9562252.1"/>
    </source>
</evidence>
<sequence length="44" mass="4968">GCDLDHDRRADGPHLAALEAALRRGREPGLRRSFPLRSLHRPQP</sequence>
<feature type="non-terminal residue" evidence="2">
    <location>
        <position position="1"/>
    </location>
</feature>
<reference evidence="2" key="1">
    <citation type="submission" date="2020-02" db="EMBL/GenBank/DDBJ databases">
        <authorList>
            <person name="Meier V. D."/>
        </authorList>
    </citation>
    <scope>NUCLEOTIDE SEQUENCE</scope>
    <source>
        <strain evidence="2">AVDCRST_MAG18</strain>
    </source>
</reference>
<feature type="compositionally biased region" description="Basic and acidic residues" evidence="1">
    <location>
        <begin position="21"/>
        <end position="30"/>
    </location>
</feature>
<feature type="region of interest" description="Disordered" evidence="1">
    <location>
        <begin position="21"/>
        <end position="44"/>
    </location>
</feature>